<dbReference type="AlphaFoldDB" id="A0A9D4EZH1"/>
<dbReference type="GO" id="GO:0003677">
    <property type="term" value="F:DNA binding"/>
    <property type="evidence" value="ECO:0007669"/>
    <property type="project" value="InterPro"/>
</dbReference>
<reference evidence="2" key="1">
    <citation type="journal article" date="2019" name="bioRxiv">
        <title>The Genome of the Zebra Mussel, Dreissena polymorpha: A Resource for Invasive Species Research.</title>
        <authorList>
            <person name="McCartney M.A."/>
            <person name="Auch B."/>
            <person name="Kono T."/>
            <person name="Mallez S."/>
            <person name="Zhang Y."/>
            <person name="Obille A."/>
            <person name="Becker A."/>
            <person name="Abrahante J.E."/>
            <person name="Garbe J."/>
            <person name="Badalamenti J.P."/>
            <person name="Herman A."/>
            <person name="Mangelson H."/>
            <person name="Liachko I."/>
            <person name="Sullivan S."/>
            <person name="Sone E.D."/>
            <person name="Koren S."/>
            <person name="Silverstein K.A.T."/>
            <person name="Beckman K.B."/>
            <person name="Gohl D.M."/>
        </authorList>
    </citation>
    <scope>NUCLEOTIDE SEQUENCE</scope>
    <source>
        <strain evidence="2">Duluth1</strain>
        <tissue evidence="2">Whole animal</tissue>
    </source>
</reference>
<evidence type="ECO:0000313" key="2">
    <source>
        <dbReference type="EMBL" id="KAH3788768.1"/>
    </source>
</evidence>
<comment type="caution">
    <text evidence="2">The sequence shown here is derived from an EMBL/GenBank/DDBJ whole genome shotgun (WGS) entry which is preliminary data.</text>
</comment>
<dbReference type="InterPro" id="IPR013762">
    <property type="entry name" value="Integrase-like_cat_sf"/>
</dbReference>
<organism evidence="2 3">
    <name type="scientific">Dreissena polymorpha</name>
    <name type="common">Zebra mussel</name>
    <name type="synonym">Mytilus polymorpha</name>
    <dbReference type="NCBI Taxonomy" id="45954"/>
    <lineage>
        <taxon>Eukaryota</taxon>
        <taxon>Metazoa</taxon>
        <taxon>Spiralia</taxon>
        <taxon>Lophotrochozoa</taxon>
        <taxon>Mollusca</taxon>
        <taxon>Bivalvia</taxon>
        <taxon>Autobranchia</taxon>
        <taxon>Heteroconchia</taxon>
        <taxon>Euheterodonta</taxon>
        <taxon>Imparidentia</taxon>
        <taxon>Neoheterodontei</taxon>
        <taxon>Myida</taxon>
        <taxon>Dreissenoidea</taxon>
        <taxon>Dreissenidae</taxon>
        <taxon>Dreissena</taxon>
    </lineage>
</organism>
<evidence type="ECO:0008006" key="4">
    <source>
        <dbReference type="Google" id="ProtNLM"/>
    </source>
</evidence>
<dbReference type="Proteomes" id="UP000828390">
    <property type="component" value="Unassembled WGS sequence"/>
</dbReference>
<protein>
    <recommendedName>
        <fullName evidence="4">Tyr recombinase domain-containing protein</fullName>
    </recommendedName>
</protein>
<reference evidence="2" key="2">
    <citation type="submission" date="2020-11" db="EMBL/GenBank/DDBJ databases">
        <authorList>
            <person name="McCartney M.A."/>
            <person name="Auch B."/>
            <person name="Kono T."/>
            <person name="Mallez S."/>
            <person name="Becker A."/>
            <person name="Gohl D.M."/>
            <person name="Silverstein K.A.T."/>
            <person name="Koren S."/>
            <person name="Bechman K.B."/>
            <person name="Herman A."/>
            <person name="Abrahante J.E."/>
            <person name="Garbe J."/>
        </authorList>
    </citation>
    <scope>NUCLEOTIDE SEQUENCE</scope>
    <source>
        <strain evidence="2">Duluth1</strain>
        <tissue evidence="2">Whole animal</tissue>
    </source>
</reference>
<dbReference type="Gene3D" id="1.10.443.10">
    <property type="entry name" value="Intergrase catalytic core"/>
    <property type="match status" value="1"/>
</dbReference>
<keyword evidence="3" id="KW-1185">Reference proteome</keyword>
<dbReference type="EMBL" id="JAIWYP010000008">
    <property type="protein sequence ID" value="KAH3788768.1"/>
    <property type="molecule type" value="Genomic_DNA"/>
</dbReference>
<dbReference type="InterPro" id="IPR011010">
    <property type="entry name" value="DNA_brk_join_enz"/>
</dbReference>
<gene>
    <name evidence="2" type="ORF">DPMN_166916</name>
</gene>
<sequence length="149" mass="16592">MKNISTSAKLSQRYTGHCLRATAIQAMNDAGYEARHIMFMSGHQNEASIRSYNHGCNITQKKSMSNTLLALTEPMCKSAKQLVKCQSATYLSEQTVRPVLEMQIQDLHNGDKMSANSQLVQSNEQSICSMELFRGTTLSNCTINITKSH</sequence>
<dbReference type="SUPFAM" id="SSF56349">
    <property type="entry name" value="DNA breaking-rejoining enzymes"/>
    <property type="match status" value="1"/>
</dbReference>
<evidence type="ECO:0000313" key="3">
    <source>
        <dbReference type="Proteomes" id="UP000828390"/>
    </source>
</evidence>
<dbReference type="GO" id="GO:0006310">
    <property type="term" value="P:DNA recombination"/>
    <property type="evidence" value="ECO:0007669"/>
    <property type="project" value="UniProtKB-KW"/>
</dbReference>
<evidence type="ECO:0000256" key="1">
    <source>
        <dbReference type="ARBA" id="ARBA00023172"/>
    </source>
</evidence>
<keyword evidence="1" id="KW-0233">DNA recombination</keyword>
<name>A0A9D4EZH1_DREPO</name>
<dbReference type="GO" id="GO:0015074">
    <property type="term" value="P:DNA integration"/>
    <property type="evidence" value="ECO:0007669"/>
    <property type="project" value="InterPro"/>
</dbReference>
<proteinExistence type="predicted"/>
<accession>A0A9D4EZH1</accession>